<dbReference type="PANTHER" id="PTHR42693:SF42">
    <property type="entry name" value="ARYLSULFATASE G"/>
    <property type="match status" value="1"/>
</dbReference>
<protein>
    <submittedName>
        <fullName evidence="8">DUF4976 domain-containing protein</fullName>
    </submittedName>
</protein>
<proteinExistence type="inferred from homology"/>
<dbReference type="InterPro" id="IPR000917">
    <property type="entry name" value="Sulfatase_N"/>
</dbReference>
<dbReference type="InterPro" id="IPR050738">
    <property type="entry name" value="Sulfatase"/>
</dbReference>
<dbReference type="GO" id="GO:0004065">
    <property type="term" value="F:arylsulfatase activity"/>
    <property type="evidence" value="ECO:0007669"/>
    <property type="project" value="TreeGrafter"/>
</dbReference>
<evidence type="ECO:0000256" key="2">
    <source>
        <dbReference type="ARBA" id="ARBA00008779"/>
    </source>
</evidence>
<feature type="domain" description="Sulfatase N-terminal" evidence="7">
    <location>
        <begin position="26"/>
        <end position="347"/>
    </location>
</feature>
<dbReference type="RefSeq" id="WP_135875449.1">
    <property type="nucleotide sequence ID" value="NZ_SRSO01000003.1"/>
</dbReference>
<organism evidence="8 9">
    <name type="scientific">Flavivirga rizhaonensis</name>
    <dbReference type="NCBI Taxonomy" id="2559571"/>
    <lineage>
        <taxon>Bacteria</taxon>
        <taxon>Pseudomonadati</taxon>
        <taxon>Bacteroidota</taxon>
        <taxon>Flavobacteriia</taxon>
        <taxon>Flavobacteriales</taxon>
        <taxon>Flavobacteriaceae</taxon>
        <taxon>Flavivirga</taxon>
    </lineage>
</organism>
<keyword evidence="5" id="KW-0378">Hydrolase</keyword>
<dbReference type="SUPFAM" id="SSF53649">
    <property type="entry name" value="Alkaline phosphatase-like"/>
    <property type="match status" value="1"/>
</dbReference>
<evidence type="ECO:0000259" key="7">
    <source>
        <dbReference type="Pfam" id="PF00884"/>
    </source>
</evidence>
<evidence type="ECO:0000313" key="9">
    <source>
        <dbReference type="Proteomes" id="UP000307602"/>
    </source>
</evidence>
<dbReference type="PROSITE" id="PS00149">
    <property type="entry name" value="SULFATASE_2"/>
    <property type="match status" value="1"/>
</dbReference>
<keyword evidence="9" id="KW-1185">Reference proteome</keyword>
<dbReference type="OrthoDB" id="9765065at2"/>
<dbReference type="InterPro" id="IPR017850">
    <property type="entry name" value="Alkaline_phosphatase_core_sf"/>
</dbReference>
<reference evidence="8 9" key="1">
    <citation type="submission" date="2019-04" db="EMBL/GenBank/DDBJ databases">
        <authorList>
            <person name="Liu A."/>
        </authorList>
    </citation>
    <scope>NUCLEOTIDE SEQUENCE [LARGE SCALE GENOMIC DNA]</scope>
    <source>
        <strain evidence="8 9">RZ03</strain>
    </source>
</reference>
<dbReference type="EMBL" id="SRSO01000003">
    <property type="protein sequence ID" value="TGV04172.1"/>
    <property type="molecule type" value="Genomic_DNA"/>
</dbReference>
<sequence length="477" mass="53833">MKKRNTFILVMLFLVELIDAQNSKHPNIVFIFADDLGFADLGFTGSDSHLTPNIDKLASESVYFDQAYSSHPTCLPSRLSLMTGKYPARIGAVSHGKFHGVASGDNSLPLGEVTIAQALKDGGYNTAHIGKWHIGKGDNNPHTRGFDVDIASNEFCCPGSYFYPYESNNEKQKRVSKIPDLEDRKEGDHLTDALAEEAVKFIDSQDSSKPFFLNLSFYAVHTPLTAKKEKIKKYKSLIKPNTKHKHAVYAALVEHLDDAVGSVLEALKKNGLEENTIVVFTSDNGGEVGMGITDNYPLRAGKGSSYEGGIRVPLLVKWPTVVKTNSVRHERIIGFDYYPTLLSMANVEGNAKHNKNIDGIDFSNLLKDRRATIKDRDLNWLKYISLIHLKYPVADKNRCVQTIIRDDWKLMQFFEMPDNYKAHFELYNLKEDPSETYNLAEKFPKIVKKLKKRMISWRKKVGAPTYNMEKFYGAAHN</sequence>
<dbReference type="Proteomes" id="UP000307602">
    <property type="component" value="Unassembled WGS sequence"/>
</dbReference>
<dbReference type="GO" id="GO:0046872">
    <property type="term" value="F:metal ion binding"/>
    <property type="evidence" value="ECO:0007669"/>
    <property type="project" value="UniProtKB-KW"/>
</dbReference>
<keyword evidence="4" id="KW-0732">Signal</keyword>
<dbReference type="AlphaFoldDB" id="A0A4S1E2L8"/>
<evidence type="ECO:0000313" key="8">
    <source>
        <dbReference type="EMBL" id="TGV04172.1"/>
    </source>
</evidence>
<keyword evidence="6" id="KW-0106">Calcium</keyword>
<evidence type="ECO:0000256" key="6">
    <source>
        <dbReference type="ARBA" id="ARBA00022837"/>
    </source>
</evidence>
<comment type="cofactor">
    <cofactor evidence="1">
        <name>Ca(2+)</name>
        <dbReference type="ChEBI" id="CHEBI:29108"/>
    </cofactor>
</comment>
<evidence type="ECO:0000256" key="3">
    <source>
        <dbReference type="ARBA" id="ARBA00022723"/>
    </source>
</evidence>
<dbReference type="Gene3D" id="3.30.1120.10">
    <property type="match status" value="1"/>
</dbReference>
<keyword evidence="3" id="KW-0479">Metal-binding</keyword>
<comment type="caution">
    <text evidence="8">The sequence shown here is derived from an EMBL/GenBank/DDBJ whole genome shotgun (WGS) entry which is preliminary data.</text>
</comment>
<accession>A0A4S1E2L8</accession>
<dbReference type="Gene3D" id="3.40.720.10">
    <property type="entry name" value="Alkaline Phosphatase, subunit A"/>
    <property type="match status" value="1"/>
</dbReference>
<gene>
    <name evidence="8" type="ORF">EM932_03270</name>
</gene>
<evidence type="ECO:0000256" key="5">
    <source>
        <dbReference type="ARBA" id="ARBA00022801"/>
    </source>
</evidence>
<dbReference type="PANTHER" id="PTHR42693">
    <property type="entry name" value="ARYLSULFATASE FAMILY MEMBER"/>
    <property type="match status" value="1"/>
</dbReference>
<dbReference type="InterPro" id="IPR024607">
    <property type="entry name" value="Sulfatase_CS"/>
</dbReference>
<dbReference type="Pfam" id="PF00884">
    <property type="entry name" value="Sulfatase"/>
    <property type="match status" value="1"/>
</dbReference>
<comment type="similarity">
    <text evidence="2">Belongs to the sulfatase family.</text>
</comment>
<dbReference type="CDD" id="cd16144">
    <property type="entry name" value="ARS_like"/>
    <property type="match status" value="1"/>
</dbReference>
<evidence type="ECO:0000256" key="4">
    <source>
        <dbReference type="ARBA" id="ARBA00022729"/>
    </source>
</evidence>
<name>A0A4S1E2L8_9FLAO</name>
<evidence type="ECO:0000256" key="1">
    <source>
        <dbReference type="ARBA" id="ARBA00001913"/>
    </source>
</evidence>